<keyword evidence="7" id="KW-0411">Iron-sulfur</keyword>
<keyword evidence="8" id="KW-0456">Lyase</keyword>
<evidence type="ECO:0000256" key="4">
    <source>
        <dbReference type="ARBA" id="ARBA00022723"/>
    </source>
</evidence>
<evidence type="ECO:0000256" key="6">
    <source>
        <dbReference type="ARBA" id="ARBA00023004"/>
    </source>
</evidence>
<comment type="cofactor">
    <cofactor evidence="1">
        <name>[4Fe-4S] cluster</name>
        <dbReference type="ChEBI" id="CHEBI:49883"/>
    </cofactor>
</comment>
<dbReference type="GO" id="GO:0046872">
    <property type="term" value="F:metal ion binding"/>
    <property type="evidence" value="ECO:0007669"/>
    <property type="project" value="UniProtKB-KW"/>
</dbReference>
<dbReference type="STRING" id="341036.SAMN05660649_03275"/>
<dbReference type="AlphaFoldDB" id="A0A1I2W033"/>
<organism evidence="9 10">
    <name type="scientific">Desulfotruncus arcticus DSM 17038</name>
    <dbReference type="NCBI Taxonomy" id="1121424"/>
    <lineage>
        <taxon>Bacteria</taxon>
        <taxon>Bacillati</taxon>
        <taxon>Bacillota</taxon>
        <taxon>Clostridia</taxon>
        <taxon>Eubacteriales</taxon>
        <taxon>Desulfallaceae</taxon>
        <taxon>Desulfotruncus</taxon>
    </lineage>
</organism>
<evidence type="ECO:0000313" key="10">
    <source>
        <dbReference type="Proteomes" id="UP000199337"/>
    </source>
</evidence>
<proteinExistence type="predicted"/>
<evidence type="ECO:0000256" key="3">
    <source>
        <dbReference type="ARBA" id="ARBA00022691"/>
    </source>
</evidence>
<protein>
    <submittedName>
        <fullName evidence="9">Radical SAM ThiC family protein</fullName>
    </submittedName>
</protein>
<dbReference type="InterPro" id="IPR038521">
    <property type="entry name" value="ThiC/Bza_core_dom"/>
</dbReference>
<dbReference type="PANTHER" id="PTHR30557">
    <property type="entry name" value="THIAMINE BIOSYNTHESIS PROTEIN THIC"/>
    <property type="match status" value="1"/>
</dbReference>
<keyword evidence="10" id="KW-1185">Reference proteome</keyword>
<evidence type="ECO:0000256" key="5">
    <source>
        <dbReference type="ARBA" id="ARBA00022833"/>
    </source>
</evidence>
<keyword evidence="6" id="KW-0408">Iron</keyword>
<reference evidence="10" key="1">
    <citation type="submission" date="2016-10" db="EMBL/GenBank/DDBJ databases">
        <authorList>
            <person name="Varghese N."/>
            <person name="Submissions S."/>
        </authorList>
    </citation>
    <scope>NUCLEOTIDE SEQUENCE [LARGE SCALE GENOMIC DNA]</scope>
    <source>
        <strain evidence="10">DSM 17038</strain>
    </source>
</reference>
<dbReference type="Pfam" id="PF01964">
    <property type="entry name" value="ThiC_Rad_SAM"/>
    <property type="match status" value="1"/>
</dbReference>
<keyword evidence="2" id="KW-0004">4Fe-4S</keyword>
<evidence type="ECO:0000256" key="7">
    <source>
        <dbReference type="ARBA" id="ARBA00023014"/>
    </source>
</evidence>
<dbReference type="Proteomes" id="UP000199337">
    <property type="component" value="Unassembled WGS sequence"/>
</dbReference>
<gene>
    <name evidence="9" type="ORF">SAMN05660649_03275</name>
</gene>
<dbReference type="Gene3D" id="3.20.20.540">
    <property type="entry name" value="Radical SAM ThiC family, central domain"/>
    <property type="match status" value="1"/>
</dbReference>
<name>A0A1I2W033_9FIRM</name>
<dbReference type="PANTHER" id="PTHR30557:SF1">
    <property type="entry name" value="PHOSPHOMETHYLPYRIMIDINE SYNTHASE, CHLOROPLASTIC"/>
    <property type="match status" value="1"/>
</dbReference>
<dbReference type="EMBL" id="FOOX01000012">
    <property type="protein sequence ID" value="SFG94740.1"/>
    <property type="molecule type" value="Genomic_DNA"/>
</dbReference>
<accession>A0A1I2W033</accession>
<sequence>MEISLQISLAELILQQGVGVIIESPGHARPKDIRNISLLLKNAGFPVMPLGPIPTEVAVGMDHVSSAIGAVIMGLEGCASILATVTRQEHTGGRPTIESTIESIKTAKIAAHIIDIHNLEDTSIDMEIAHSRAVSRTCVLGKGTKYCDRCKDLCPLMIR</sequence>
<keyword evidence="4" id="KW-0479">Metal-binding</keyword>
<dbReference type="GO" id="GO:0016829">
    <property type="term" value="F:lyase activity"/>
    <property type="evidence" value="ECO:0007669"/>
    <property type="project" value="UniProtKB-KW"/>
</dbReference>
<keyword evidence="3" id="KW-0949">S-adenosyl-L-methionine</keyword>
<dbReference type="GO" id="GO:0051539">
    <property type="term" value="F:4 iron, 4 sulfur cluster binding"/>
    <property type="evidence" value="ECO:0007669"/>
    <property type="project" value="UniProtKB-KW"/>
</dbReference>
<evidence type="ECO:0000256" key="2">
    <source>
        <dbReference type="ARBA" id="ARBA00022485"/>
    </source>
</evidence>
<evidence type="ECO:0000256" key="8">
    <source>
        <dbReference type="ARBA" id="ARBA00023239"/>
    </source>
</evidence>
<evidence type="ECO:0000313" key="9">
    <source>
        <dbReference type="EMBL" id="SFG94740.1"/>
    </source>
</evidence>
<dbReference type="GO" id="GO:0009228">
    <property type="term" value="P:thiamine biosynthetic process"/>
    <property type="evidence" value="ECO:0007669"/>
    <property type="project" value="InterPro"/>
</dbReference>
<evidence type="ECO:0000256" key="1">
    <source>
        <dbReference type="ARBA" id="ARBA00001966"/>
    </source>
</evidence>
<keyword evidence="5" id="KW-0862">Zinc</keyword>
<dbReference type="InterPro" id="IPR002817">
    <property type="entry name" value="ThiC/BzaA/B"/>
</dbReference>